<accession>A0A1N7RX75</accession>
<sequence>MASLAAMLYRSMQAGNFLEFCRHAQHAILNRTRTKRPTIPRGPRPAHSRSQCETTLSAVPTNRFAR</sequence>
<evidence type="ECO:0000313" key="2">
    <source>
        <dbReference type="EMBL" id="SIT39733.1"/>
    </source>
</evidence>
<dbReference type="EMBL" id="CYGY02000023">
    <property type="protein sequence ID" value="SIT39733.1"/>
    <property type="molecule type" value="Genomic_DNA"/>
</dbReference>
<gene>
    <name evidence="2" type="ORF">BN2476_230179</name>
</gene>
<comment type="caution">
    <text evidence="2">The sequence shown here is derived from an EMBL/GenBank/DDBJ whole genome shotgun (WGS) entry which is preliminary data.</text>
</comment>
<evidence type="ECO:0000313" key="3">
    <source>
        <dbReference type="Proteomes" id="UP000195569"/>
    </source>
</evidence>
<keyword evidence="3" id="KW-1185">Reference proteome</keyword>
<evidence type="ECO:0000256" key="1">
    <source>
        <dbReference type="SAM" id="MobiDB-lite"/>
    </source>
</evidence>
<protein>
    <submittedName>
        <fullName evidence="2">Uncharacterized protein</fullName>
    </submittedName>
</protein>
<dbReference type="Proteomes" id="UP000195569">
    <property type="component" value="Unassembled WGS sequence"/>
</dbReference>
<proteinExistence type="predicted"/>
<feature type="region of interest" description="Disordered" evidence="1">
    <location>
        <begin position="33"/>
        <end position="66"/>
    </location>
</feature>
<name>A0A1N7RX75_9BURK</name>
<organism evidence="2 3">
    <name type="scientific">Paraburkholderia piptadeniae</name>
    <dbReference type="NCBI Taxonomy" id="1701573"/>
    <lineage>
        <taxon>Bacteria</taxon>
        <taxon>Pseudomonadati</taxon>
        <taxon>Pseudomonadota</taxon>
        <taxon>Betaproteobacteria</taxon>
        <taxon>Burkholderiales</taxon>
        <taxon>Burkholderiaceae</taxon>
        <taxon>Paraburkholderia</taxon>
    </lineage>
</organism>
<feature type="compositionally biased region" description="Polar residues" evidence="1">
    <location>
        <begin position="48"/>
        <end position="60"/>
    </location>
</feature>
<dbReference type="AlphaFoldDB" id="A0A1N7RX75"/>
<reference evidence="2" key="1">
    <citation type="submission" date="2016-12" db="EMBL/GenBank/DDBJ databases">
        <authorList>
            <person name="Moulin L."/>
        </authorList>
    </citation>
    <scope>NUCLEOTIDE SEQUENCE [LARGE SCALE GENOMIC DNA]</scope>
    <source>
        <strain evidence="2">STM 7183</strain>
    </source>
</reference>